<evidence type="ECO:0000313" key="3">
    <source>
        <dbReference type="Proteomes" id="UP000214649"/>
    </source>
</evidence>
<name>A0A239R920_STREI</name>
<organism evidence="2 3">
    <name type="scientific">Streptococcus equinus</name>
    <name type="common">Streptococcus bovis</name>
    <dbReference type="NCBI Taxonomy" id="1335"/>
    <lineage>
        <taxon>Bacteria</taxon>
        <taxon>Bacillati</taxon>
        <taxon>Bacillota</taxon>
        <taxon>Bacilli</taxon>
        <taxon>Lactobacillales</taxon>
        <taxon>Streptococcaceae</taxon>
        <taxon>Streptococcus</taxon>
    </lineage>
</organism>
<dbReference type="RefSeq" id="WP_094140429.1">
    <property type="nucleotide sequence ID" value="NZ_FZRA01000002.1"/>
</dbReference>
<keyword evidence="1" id="KW-1133">Transmembrane helix</keyword>
<keyword evidence="1" id="KW-0472">Membrane</keyword>
<dbReference type="EMBL" id="FZRA01000002">
    <property type="protein sequence ID" value="SNU07258.1"/>
    <property type="molecule type" value="Genomic_DNA"/>
</dbReference>
<evidence type="ECO:0000256" key="1">
    <source>
        <dbReference type="SAM" id="Phobius"/>
    </source>
</evidence>
<feature type="transmembrane region" description="Helical" evidence="1">
    <location>
        <begin position="7"/>
        <end position="26"/>
    </location>
</feature>
<feature type="transmembrane region" description="Helical" evidence="1">
    <location>
        <begin position="46"/>
        <end position="66"/>
    </location>
</feature>
<dbReference type="Proteomes" id="UP000214649">
    <property type="component" value="Unassembled WGS sequence"/>
</dbReference>
<reference evidence="2 3" key="1">
    <citation type="submission" date="2017-07" db="EMBL/GenBank/DDBJ databases">
        <authorList>
            <person name="Sun Z.S."/>
            <person name="Albrecht U."/>
            <person name="Echele G."/>
            <person name="Lee C.C."/>
        </authorList>
    </citation>
    <scope>NUCLEOTIDE SEQUENCE [LARGE SCALE GENOMIC DNA]</scope>
    <source>
        <strain evidence="2 3">AR3</strain>
    </source>
</reference>
<sequence>MKNKKIIILVSFILVVIVPIFINLSFKVYLAPLFTAEWGAGDLLSYYGSLLGGIITLVGVVMTLNYQTKQSEKDDLIKYKPILKITSVKDTYPGFIGRYEFRVCFPVQFSKDDINKKAREYLFEKQMESVTSFHMILENKGRGEAVDVSLNSVNIAEVSWDDESNICTTLSTPSSIGDILVNEKVDIIITFPNYLFLKDDTVDQNNILIELKISYNDMFRRSERELKLLLDFQIAKSKAAPDPCFYKPGFTYCSVETTFVGMSQSQKKDN</sequence>
<gene>
    <name evidence="2" type="ORF">SAMN05216470_0689</name>
</gene>
<protein>
    <submittedName>
        <fullName evidence="2">Uncharacterized protein</fullName>
    </submittedName>
</protein>
<keyword evidence="1" id="KW-0812">Transmembrane</keyword>
<evidence type="ECO:0000313" key="2">
    <source>
        <dbReference type="EMBL" id="SNU07258.1"/>
    </source>
</evidence>
<dbReference type="AlphaFoldDB" id="A0A239R920"/>
<accession>A0A239R920</accession>
<proteinExistence type="predicted"/>